<keyword evidence="2" id="KW-1185">Reference proteome</keyword>
<protein>
    <submittedName>
        <fullName evidence="1">Uncharacterized protein</fullName>
    </submittedName>
</protein>
<proteinExistence type="predicted"/>
<dbReference type="Proteomes" id="UP000078492">
    <property type="component" value="Unassembled WGS sequence"/>
</dbReference>
<accession>A0A195E2B2</accession>
<dbReference type="EMBL" id="KQ979763">
    <property type="protein sequence ID" value="KYN19216.1"/>
    <property type="molecule type" value="Genomic_DNA"/>
</dbReference>
<dbReference type="AlphaFoldDB" id="A0A195E2B2"/>
<reference evidence="1 2" key="1">
    <citation type="submission" date="2015-09" db="EMBL/GenBank/DDBJ databases">
        <title>Trachymyrmex cornetzi WGS genome.</title>
        <authorList>
            <person name="Nygaard S."/>
            <person name="Hu H."/>
            <person name="Boomsma J."/>
            <person name="Zhang G."/>
        </authorList>
    </citation>
    <scope>NUCLEOTIDE SEQUENCE [LARGE SCALE GENOMIC DNA]</scope>
    <source>
        <strain evidence="1">Tcor2-1</strain>
        <tissue evidence="1">Whole body</tissue>
    </source>
</reference>
<organism evidence="1 2">
    <name type="scientific">Trachymyrmex cornetzi</name>
    <dbReference type="NCBI Taxonomy" id="471704"/>
    <lineage>
        <taxon>Eukaryota</taxon>
        <taxon>Metazoa</taxon>
        <taxon>Ecdysozoa</taxon>
        <taxon>Arthropoda</taxon>
        <taxon>Hexapoda</taxon>
        <taxon>Insecta</taxon>
        <taxon>Pterygota</taxon>
        <taxon>Neoptera</taxon>
        <taxon>Endopterygota</taxon>
        <taxon>Hymenoptera</taxon>
        <taxon>Apocrita</taxon>
        <taxon>Aculeata</taxon>
        <taxon>Formicoidea</taxon>
        <taxon>Formicidae</taxon>
        <taxon>Myrmicinae</taxon>
        <taxon>Trachymyrmex</taxon>
    </lineage>
</organism>
<evidence type="ECO:0000313" key="2">
    <source>
        <dbReference type="Proteomes" id="UP000078492"/>
    </source>
</evidence>
<sequence>MDLFRKQACFSWDIERKPLRIRGISFRSWFFPGSLIAPTDLYLSLRILLVPTGNSVSKRDERRRNPSTINATITSAIGVIGRVYQSALFDHNDCMLDTIERYRRDRNYIPQGLMGTTTVAVTTFVDVDRLVASARKVQKNQSPGDVMAVCPARVILRMGCAFGPSDLTKLSFR</sequence>
<name>A0A195E2B2_9HYME</name>
<gene>
    <name evidence="1" type="ORF">ALC57_08393</name>
</gene>
<evidence type="ECO:0000313" key="1">
    <source>
        <dbReference type="EMBL" id="KYN19216.1"/>
    </source>
</evidence>